<dbReference type="CDD" id="cd01805">
    <property type="entry name" value="Ubl_Rad23"/>
    <property type="match status" value="1"/>
</dbReference>
<keyword evidence="5" id="KW-0963">Cytoplasm</keyword>
<dbReference type="InterPro" id="IPR009060">
    <property type="entry name" value="UBA-like_sf"/>
</dbReference>
<dbReference type="InterPro" id="IPR029071">
    <property type="entry name" value="Ubiquitin-like_domsf"/>
</dbReference>
<dbReference type="Pfam" id="PF00240">
    <property type="entry name" value="ubiquitin"/>
    <property type="match status" value="1"/>
</dbReference>
<dbReference type="Proteomes" id="UP001151699">
    <property type="component" value="Chromosome B"/>
</dbReference>
<dbReference type="FunFam" id="3.10.20.90:FF:000254">
    <property type="entry name" value="UV excision repair protein Rad23"/>
    <property type="match status" value="1"/>
</dbReference>
<dbReference type="SMART" id="SM00727">
    <property type="entry name" value="STI1"/>
    <property type="match status" value="1"/>
</dbReference>
<dbReference type="NCBIfam" id="TIGR00601">
    <property type="entry name" value="rad23"/>
    <property type="match status" value="1"/>
</dbReference>
<dbReference type="GO" id="GO:0043161">
    <property type="term" value="P:proteasome-mediated ubiquitin-dependent protein catabolic process"/>
    <property type="evidence" value="ECO:0007669"/>
    <property type="project" value="UniProtKB-UniRule"/>
</dbReference>
<evidence type="ECO:0000256" key="6">
    <source>
        <dbReference type="SAM" id="MobiDB-lite"/>
    </source>
</evidence>
<evidence type="ECO:0000256" key="1">
    <source>
        <dbReference type="ARBA" id="ARBA00022737"/>
    </source>
</evidence>
<dbReference type="CDD" id="cd14378">
    <property type="entry name" value="UBA1_Rhp23p_like"/>
    <property type="match status" value="1"/>
</dbReference>
<keyword evidence="4 5" id="KW-0539">Nucleus</keyword>
<feature type="non-terminal residue" evidence="9">
    <location>
        <position position="1"/>
    </location>
</feature>
<dbReference type="SUPFAM" id="SSF101238">
    <property type="entry name" value="XPC-binding domain"/>
    <property type="match status" value="1"/>
</dbReference>
<dbReference type="GO" id="GO:0005654">
    <property type="term" value="C:nucleoplasm"/>
    <property type="evidence" value="ECO:0007669"/>
    <property type="project" value="TreeGrafter"/>
</dbReference>
<dbReference type="GO" id="GO:0005829">
    <property type="term" value="C:cytosol"/>
    <property type="evidence" value="ECO:0007669"/>
    <property type="project" value="TreeGrafter"/>
</dbReference>
<dbReference type="SMART" id="SM00165">
    <property type="entry name" value="UBA"/>
    <property type="match status" value="2"/>
</dbReference>
<dbReference type="SUPFAM" id="SSF54236">
    <property type="entry name" value="Ubiquitin-like"/>
    <property type="match status" value="1"/>
</dbReference>
<evidence type="ECO:0000313" key="9">
    <source>
        <dbReference type="EMBL" id="KAJ6641947.1"/>
    </source>
</evidence>
<dbReference type="SMART" id="SM00213">
    <property type="entry name" value="UBQ"/>
    <property type="match status" value="1"/>
</dbReference>
<protein>
    <recommendedName>
        <fullName evidence="5">UV excision repair protein RAD23</fullName>
    </recommendedName>
</protein>
<dbReference type="GO" id="GO:0070628">
    <property type="term" value="F:proteasome binding"/>
    <property type="evidence" value="ECO:0007669"/>
    <property type="project" value="TreeGrafter"/>
</dbReference>
<dbReference type="EMBL" id="WJQU01000002">
    <property type="protein sequence ID" value="KAJ6641947.1"/>
    <property type="molecule type" value="Genomic_DNA"/>
</dbReference>
<dbReference type="GO" id="GO:0006289">
    <property type="term" value="P:nucleotide-excision repair"/>
    <property type="evidence" value="ECO:0007669"/>
    <property type="project" value="UniProtKB-UniRule"/>
</dbReference>
<dbReference type="PROSITE" id="PS50053">
    <property type="entry name" value="UBIQUITIN_2"/>
    <property type="match status" value="1"/>
</dbReference>
<comment type="similarity">
    <text evidence="5">Belongs to the RAD23 family.</text>
</comment>
<dbReference type="FunFam" id="1.10.8.10:FF:000003">
    <property type="entry name" value="UV excision repair protein RAD23 homolog"/>
    <property type="match status" value="1"/>
</dbReference>
<keyword evidence="1" id="KW-0677">Repeat</keyword>
<evidence type="ECO:0000256" key="3">
    <source>
        <dbReference type="ARBA" id="ARBA00023204"/>
    </source>
</evidence>
<evidence type="ECO:0000256" key="2">
    <source>
        <dbReference type="ARBA" id="ARBA00022763"/>
    </source>
</evidence>
<dbReference type="InterPro" id="IPR000626">
    <property type="entry name" value="Ubiquitin-like_dom"/>
</dbReference>
<dbReference type="Gene3D" id="3.10.20.90">
    <property type="entry name" value="Phosphatidylinositol 3-kinase Catalytic Subunit, Chain A, domain 1"/>
    <property type="match status" value="1"/>
</dbReference>
<dbReference type="InterPro" id="IPR036353">
    <property type="entry name" value="XPC-bd_sf"/>
</dbReference>
<comment type="function">
    <text evidence="5">Multiubiquitin chain receptor involved in modulation of proteasomal degradation. Involved in nucleotide excision repair.</text>
</comment>
<comment type="caution">
    <text evidence="9">The sequence shown here is derived from an EMBL/GenBank/DDBJ whole genome shotgun (WGS) entry which is preliminary data.</text>
</comment>
<dbReference type="FunFam" id="1.10.10.540:FF:000001">
    <property type="entry name" value="UV excision repair protein RAD23 B"/>
    <property type="match status" value="1"/>
</dbReference>
<accession>A0A9Q0N1L3</accession>
<dbReference type="AlphaFoldDB" id="A0A9Q0N1L3"/>
<evidence type="ECO:0000259" key="7">
    <source>
        <dbReference type="PROSITE" id="PS50030"/>
    </source>
</evidence>
<dbReference type="FunFam" id="1.10.8.10:FF:000002">
    <property type="entry name" value="UV excision repair protein RAD23 homolog"/>
    <property type="match status" value="1"/>
</dbReference>
<dbReference type="CDD" id="cd14427">
    <property type="entry name" value="UBA2_HR23A"/>
    <property type="match status" value="1"/>
</dbReference>
<sequence>MKLTIKNLQQQTFIIDIDPVNTVLQLKQKIETERGKEYVVELQKLIYAGLILNDEKTIESYKVDEKKFIVLLMKKKDDGTAGQPTPATVTTTSSPSSTTPVKSASAGAANKPEASAVEVAKDEPAIAETVKQPEAAPAGEGSAPPTAQVAAESALLMGDDYQQMISNIMEMGYCREMVEQALRASFNNPDRAVEYLLSGIPEGNFEEHELDPSGAAAAAVEATSGDANRTGGEGQIRVPASGEVEEGADPLAFLRNQPQFHQMRQLIHQNPEFLNAVLQQIGQNNPALLQLISENQESFLNMLNEQNEGADNQANDGTARQQSGGETRRVNREGSGAVDGSVGAGSGAGNLETSLGATIPLTPQDRQAIERLQDLGFPEHLVLQAYFACEKNENLAANFLLSQNMDD</sequence>
<feature type="region of interest" description="Disordered" evidence="6">
    <location>
        <begin position="308"/>
        <end position="351"/>
    </location>
</feature>
<feature type="compositionally biased region" description="Polar residues" evidence="6">
    <location>
        <begin position="308"/>
        <end position="325"/>
    </location>
</feature>
<dbReference type="InterPro" id="IPR006636">
    <property type="entry name" value="STI1_HS-bd"/>
</dbReference>
<dbReference type="GO" id="GO:0031593">
    <property type="term" value="F:polyubiquitin modification-dependent protein binding"/>
    <property type="evidence" value="ECO:0007669"/>
    <property type="project" value="UniProtKB-UniRule"/>
</dbReference>
<proteinExistence type="inferred from homology"/>
<organism evidence="9 10">
    <name type="scientific">Pseudolycoriella hygida</name>
    <dbReference type="NCBI Taxonomy" id="35572"/>
    <lineage>
        <taxon>Eukaryota</taxon>
        <taxon>Metazoa</taxon>
        <taxon>Ecdysozoa</taxon>
        <taxon>Arthropoda</taxon>
        <taxon>Hexapoda</taxon>
        <taxon>Insecta</taxon>
        <taxon>Pterygota</taxon>
        <taxon>Neoptera</taxon>
        <taxon>Endopterygota</taxon>
        <taxon>Diptera</taxon>
        <taxon>Nematocera</taxon>
        <taxon>Sciaroidea</taxon>
        <taxon>Sciaridae</taxon>
        <taxon>Pseudolycoriella</taxon>
    </lineage>
</organism>
<dbReference type="Pfam" id="PF09280">
    <property type="entry name" value="XPC-binding"/>
    <property type="match status" value="1"/>
</dbReference>
<dbReference type="PANTHER" id="PTHR10621:SF0">
    <property type="entry name" value="UV EXCISION REPAIR PROTEIN RAD23"/>
    <property type="match status" value="1"/>
</dbReference>
<dbReference type="InterPro" id="IPR015940">
    <property type="entry name" value="UBA"/>
</dbReference>
<dbReference type="SUPFAM" id="SSF46934">
    <property type="entry name" value="UBA-like"/>
    <property type="match status" value="2"/>
</dbReference>
<keyword evidence="10" id="KW-1185">Reference proteome</keyword>
<feature type="domain" description="UBA" evidence="7">
    <location>
        <begin position="363"/>
        <end position="403"/>
    </location>
</feature>
<feature type="domain" description="UBA" evidence="7">
    <location>
        <begin position="159"/>
        <end position="199"/>
    </location>
</feature>
<evidence type="ECO:0000256" key="5">
    <source>
        <dbReference type="RuleBase" id="RU367049"/>
    </source>
</evidence>
<dbReference type="PROSITE" id="PS50030">
    <property type="entry name" value="UBA"/>
    <property type="match status" value="2"/>
</dbReference>
<dbReference type="PRINTS" id="PR01839">
    <property type="entry name" value="RAD23PROTEIN"/>
</dbReference>
<dbReference type="OrthoDB" id="419317at2759"/>
<keyword evidence="2 5" id="KW-0227">DNA damage</keyword>
<keyword evidence="3 5" id="KW-0234">DNA repair</keyword>
<name>A0A9Q0N1L3_9DIPT</name>
<dbReference type="Gene3D" id="1.10.8.10">
    <property type="entry name" value="DNA helicase RuvA subunit, C-terminal domain"/>
    <property type="match status" value="2"/>
</dbReference>
<dbReference type="Gene3D" id="1.10.10.540">
    <property type="entry name" value="XPC-binding domain"/>
    <property type="match status" value="1"/>
</dbReference>
<dbReference type="GO" id="GO:0043130">
    <property type="term" value="F:ubiquitin binding"/>
    <property type="evidence" value="ECO:0007669"/>
    <property type="project" value="UniProtKB-UniRule"/>
</dbReference>
<dbReference type="InterPro" id="IPR004806">
    <property type="entry name" value="Rad23"/>
</dbReference>
<dbReference type="Pfam" id="PF00627">
    <property type="entry name" value="UBA"/>
    <property type="match status" value="2"/>
</dbReference>
<feature type="compositionally biased region" description="Low complexity" evidence="6">
    <location>
        <begin position="84"/>
        <end position="106"/>
    </location>
</feature>
<dbReference type="GO" id="GO:0003684">
    <property type="term" value="F:damaged DNA binding"/>
    <property type="evidence" value="ECO:0007669"/>
    <property type="project" value="UniProtKB-UniRule"/>
</dbReference>
<evidence type="ECO:0000256" key="4">
    <source>
        <dbReference type="ARBA" id="ARBA00023242"/>
    </source>
</evidence>
<feature type="domain" description="Ubiquitin-like" evidence="8">
    <location>
        <begin position="1"/>
        <end position="78"/>
    </location>
</feature>
<gene>
    <name evidence="9" type="primary">RAD23B</name>
    <name evidence="9" type="ORF">Bhyg_06892</name>
</gene>
<evidence type="ECO:0000313" key="10">
    <source>
        <dbReference type="Proteomes" id="UP001151699"/>
    </source>
</evidence>
<dbReference type="InterPro" id="IPR015360">
    <property type="entry name" value="XPC-bd"/>
</dbReference>
<feature type="region of interest" description="Disordered" evidence="6">
    <location>
        <begin position="77"/>
        <end position="120"/>
    </location>
</feature>
<comment type="subcellular location">
    <subcellularLocation>
        <location evidence="5">Nucleus</location>
    </subcellularLocation>
    <subcellularLocation>
        <location evidence="5">Cytoplasm</location>
    </subcellularLocation>
</comment>
<reference evidence="9" key="1">
    <citation type="submission" date="2022-07" db="EMBL/GenBank/DDBJ databases">
        <authorList>
            <person name="Trinca V."/>
            <person name="Uliana J.V.C."/>
            <person name="Torres T.T."/>
            <person name="Ward R.J."/>
            <person name="Monesi N."/>
        </authorList>
    </citation>
    <scope>NUCLEOTIDE SEQUENCE</scope>
    <source>
        <strain evidence="9">HSMRA1968</strain>
        <tissue evidence="9">Whole embryos</tissue>
    </source>
</reference>
<evidence type="ECO:0000259" key="8">
    <source>
        <dbReference type="PROSITE" id="PS50053"/>
    </source>
</evidence>
<dbReference type="PANTHER" id="PTHR10621">
    <property type="entry name" value="UV EXCISION REPAIR PROTEIN RAD23"/>
    <property type="match status" value="1"/>
</dbReference>